<dbReference type="Gene3D" id="4.10.410.10">
    <property type="entry name" value="Pancreatic trypsin inhibitor Kunitz domain"/>
    <property type="match status" value="1"/>
</dbReference>
<comment type="subcellular location">
    <subcellularLocation>
        <location evidence="1">Secreted</location>
    </subcellularLocation>
</comment>
<evidence type="ECO:0000313" key="11">
    <source>
        <dbReference type="EMBL" id="ACZ28188.1"/>
    </source>
</evidence>
<evidence type="ECO:0000256" key="6">
    <source>
        <dbReference type="ARBA" id="ARBA00023157"/>
    </source>
</evidence>
<dbReference type="GO" id="GO:0004867">
    <property type="term" value="F:serine-type endopeptidase inhibitor activity"/>
    <property type="evidence" value="ECO:0007669"/>
    <property type="project" value="UniProtKB-KW"/>
</dbReference>
<evidence type="ECO:0000256" key="2">
    <source>
        <dbReference type="ARBA" id="ARBA00022525"/>
    </source>
</evidence>
<dbReference type="GO" id="GO:0005615">
    <property type="term" value="C:extracellular space"/>
    <property type="evidence" value="ECO:0007669"/>
    <property type="project" value="TreeGrafter"/>
</dbReference>
<dbReference type="GO" id="GO:0090729">
    <property type="term" value="F:toxin activity"/>
    <property type="evidence" value="ECO:0007669"/>
    <property type="project" value="UniProtKB-KW"/>
</dbReference>
<keyword evidence="8" id="KW-1203">Blood coagulation cascade inhibiting toxin</keyword>
<evidence type="ECO:0000256" key="1">
    <source>
        <dbReference type="ARBA" id="ARBA00004613"/>
    </source>
</evidence>
<evidence type="ECO:0000256" key="3">
    <source>
        <dbReference type="ARBA" id="ARBA00022656"/>
    </source>
</evidence>
<evidence type="ECO:0000256" key="9">
    <source>
        <dbReference type="SAM" id="SignalP"/>
    </source>
</evidence>
<name>D1FPT3_SIMNI</name>
<keyword evidence="7" id="KW-1199">Hemostasis impairing toxin</keyword>
<keyword evidence="3" id="KW-0800">Toxin</keyword>
<keyword evidence="2" id="KW-0964">Secreted</keyword>
<dbReference type="PANTHER" id="PTHR10083">
    <property type="entry name" value="KUNITZ-TYPE PROTEASE INHIBITOR-RELATED"/>
    <property type="match status" value="1"/>
</dbReference>
<sequence length="80" mass="8986">MMKTSIIVTIGILLVCIVNHSDAASADICKLPLDLGICRPTEWHFHYNVQKKKCEMFPWGCGGNANNFLTRQDCQAKCEN</sequence>
<keyword evidence="9" id="KW-0732">Signal</keyword>
<proteinExistence type="evidence at transcript level"/>
<dbReference type="AlphaFoldDB" id="D1FPT3"/>
<evidence type="ECO:0000256" key="5">
    <source>
        <dbReference type="ARBA" id="ARBA00022900"/>
    </source>
</evidence>
<protein>
    <submittedName>
        <fullName evidence="11">Single Kunitz protease inhibitor</fullName>
    </submittedName>
</protein>
<dbReference type="PROSITE" id="PS50279">
    <property type="entry name" value="BPTI_KUNITZ_2"/>
    <property type="match status" value="1"/>
</dbReference>
<dbReference type="InterPro" id="IPR036880">
    <property type="entry name" value="Kunitz_BPTI_sf"/>
</dbReference>
<dbReference type="EMBL" id="EZ419833">
    <property type="protein sequence ID" value="ACZ28188.1"/>
    <property type="molecule type" value="mRNA"/>
</dbReference>
<keyword evidence="5" id="KW-0722">Serine protease inhibitor</keyword>
<dbReference type="SMART" id="SM00131">
    <property type="entry name" value="KU"/>
    <property type="match status" value="1"/>
</dbReference>
<keyword evidence="6" id="KW-1015">Disulfide bond</keyword>
<evidence type="ECO:0000259" key="10">
    <source>
        <dbReference type="PROSITE" id="PS50279"/>
    </source>
</evidence>
<organism evidence="11">
    <name type="scientific">Simulium nigrimanum</name>
    <name type="common">Black fly</name>
    <dbReference type="NCBI Taxonomy" id="683695"/>
    <lineage>
        <taxon>Eukaryota</taxon>
        <taxon>Metazoa</taxon>
        <taxon>Ecdysozoa</taxon>
        <taxon>Arthropoda</taxon>
        <taxon>Hexapoda</taxon>
        <taxon>Insecta</taxon>
        <taxon>Pterygota</taxon>
        <taxon>Neoptera</taxon>
        <taxon>Endopterygota</taxon>
        <taxon>Diptera</taxon>
        <taxon>Nematocera</taxon>
        <taxon>Chironomoidea</taxon>
        <taxon>Simuliidae</taxon>
        <taxon>Simulium</taxon>
    </lineage>
</organism>
<dbReference type="InterPro" id="IPR002223">
    <property type="entry name" value="Kunitz_BPTI"/>
</dbReference>
<keyword evidence="4" id="KW-0646">Protease inhibitor</keyword>
<evidence type="ECO:0000256" key="7">
    <source>
        <dbReference type="ARBA" id="ARBA00023240"/>
    </source>
</evidence>
<feature type="domain" description="BPTI/Kunitz inhibitor" evidence="10">
    <location>
        <begin position="29"/>
        <end position="78"/>
    </location>
</feature>
<feature type="chain" id="PRO_5003021628" evidence="9">
    <location>
        <begin position="24"/>
        <end position="80"/>
    </location>
</feature>
<evidence type="ECO:0000256" key="8">
    <source>
        <dbReference type="ARBA" id="ARBA00034146"/>
    </source>
</evidence>
<dbReference type="CDD" id="cd00109">
    <property type="entry name" value="Kunitz-type"/>
    <property type="match status" value="1"/>
</dbReference>
<feature type="signal peptide" evidence="9">
    <location>
        <begin position="1"/>
        <end position="23"/>
    </location>
</feature>
<dbReference type="Pfam" id="PF00014">
    <property type="entry name" value="Kunitz_BPTI"/>
    <property type="match status" value="1"/>
</dbReference>
<dbReference type="InterPro" id="IPR050098">
    <property type="entry name" value="TFPI/VKTCI-like"/>
</dbReference>
<dbReference type="SUPFAM" id="SSF57362">
    <property type="entry name" value="BPTI-like"/>
    <property type="match status" value="1"/>
</dbReference>
<accession>D1FPT3</accession>
<evidence type="ECO:0000256" key="4">
    <source>
        <dbReference type="ARBA" id="ARBA00022690"/>
    </source>
</evidence>
<dbReference type="PANTHER" id="PTHR10083:SF376">
    <property type="entry name" value="SERINE PEPTIDASE INHIBITOR, KUNITZ TYPE, 3"/>
    <property type="match status" value="1"/>
</dbReference>
<reference evidence="11" key="1">
    <citation type="submission" date="2009-10" db="EMBL/GenBank/DDBJ databases">
        <title>An Insight into the Sialotranscriptome of Simulium nigrimanum, a Black Fly Associated with Fogo Selvagem in South America.</title>
        <authorList>
            <person name="Ribeiro J.M.C."/>
            <person name="Valenzuela J.G."/>
            <person name="Pham V.M."/>
            <person name="Kleeman L."/>
            <person name="Barbian K.D."/>
            <person name="Favreau A.J."/>
            <person name="Eaton D.P."/>
            <person name="Aoki V."/>
            <person name="Hans-Filho G."/>
            <person name="Rivitti E.A."/>
            <person name="Diaz L.A."/>
        </authorList>
    </citation>
    <scope>NUCLEOTIDE SEQUENCE</scope>
    <source>
        <tissue evidence="11">Salivary glands</tissue>
    </source>
</reference>